<dbReference type="PROSITE" id="PS00107">
    <property type="entry name" value="PROTEIN_KINASE_ATP"/>
    <property type="match status" value="1"/>
</dbReference>
<evidence type="ECO:0000256" key="3">
    <source>
        <dbReference type="ARBA" id="ARBA00022679"/>
    </source>
</evidence>
<evidence type="ECO:0000256" key="7">
    <source>
        <dbReference type="ARBA" id="ARBA00047899"/>
    </source>
</evidence>
<dbReference type="PANTHER" id="PTHR24346:SF110">
    <property type="entry name" value="NON-SPECIFIC SERINE_THREONINE PROTEIN KINASE"/>
    <property type="match status" value="1"/>
</dbReference>
<dbReference type="GO" id="GO:0005524">
    <property type="term" value="F:ATP binding"/>
    <property type="evidence" value="ECO:0007669"/>
    <property type="project" value="UniProtKB-UniRule"/>
</dbReference>
<dbReference type="PROSITE" id="PS50011">
    <property type="entry name" value="PROTEIN_KINASE_DOM"/>
    <property type="match status" value="1"/>
</dbReference>
<dbReference type="PANTHER" id="PTHR24346">
    <property type="entry name" value="MAP/MICROTUBULE AFFINITY-REGULATING KINASE"/>
    <property type="match status" value="1"/>
</dbReference>
<dbReference type="EC" id="2.7.11.1" evidence="1"/>
<dbReference type="GO" id="GO:0005737">
    <property type="term" value="C:cytoplasm"/>
    <property type="evidence" value="ECO:0007669"/>
    <property type="project" value="TreeGrafter"/>
</dbReference>
<feature type="domain" description="Protein kinase" evidence="11">
    <location>
        <begin position="105"/>
        <end position="374"/>
    </location>
</feature>
<dbReference type="PROSITE" id="PS00108">
    <property type="entry name" value="PROTEIN_KINASE_ST"/>
    <property type="match status" value="1"/>
</dbReference>
<reference evidence="13" key="1">
    <citation type="submission" date="2020-12" db="EMBL/GenBank/DDBJ databases">
        <title>Metabolic potential, ecology and presence of endohyphal bacteria is reflected in genomic diversity of Mucoromycotina.</title>
        <authorList>
            <person name="Muszewska A."/>
            <person name="Okrasinska A."/>
            <person name="Steczkiewicz K."/>
            <person name="Drgas O."/>
            <person name="Orlowska M."/>
            <person name="Perlinska-Lenart U."/>
            <person name="Aleksandrzak-Piekarczyk T."/>
            <person name="Szatraj K."/>
            <person name="Zielenkiewicz U."/>
            <person name="Pilsyk S."/>
            <person name="Malc E."/>
            <person name="Mieczkowski P."/>
            <person name="Kruszewska J.S."/>
            <person name="Biernat P."/>
            <person name="Pawlowska J."/>
        </authorList>
    </citation>
    <scope>NUCLEOTIDE SEQUENCE</scope>
    <source>
        <strain evidence="13">WA0000067209</strain>
    </source>
</reference>
<feature type="compositionally biased region" description="Polar residues" evidence="10">
    <location>
        <begin position="486"/>
        <end position="497"/>
    </location>
</feature>
<dbReference type="Proteomes" id="UP000654370">
    <property type="component" value="Unassembled WGS sequence"/>
</dbReference>
<dbReference type="InterPro" id="IPR011009">
    <property type="entry name" value="Kinase-like_dom_sf"/>
</dbReference>
<dbReference type="OrthoDB" id="193931at2759"/>
<feature type="compositionally biased region" description="Polar residues" evidence="10">
    <location>
        <begin position="652"/>
        <end position="689"/>
    </location>
</feature>
<dbReference type="InterPro" id="IPR028375">
    <property type="entry name" value="KA1/Ssp2_C"/>
</dbReference>
<dbReference type="GO" id="GO:0004674">
    <property type="term" value="F:protein serine/threonine kinase activity"/>
    <property type="evidence" value="ECO:0007669"/>
    <property type="project" value="UniProtKB-KW"/>
</dbReference>
<dbReference type="Pfam" id="PF00069">
    <property type="entry name" value="Pkinase"/>
    <property type="match status" value="1"/>
</dbReference>
<dbReference type="InterPro" id="IPR008271">
    <property type="entry name" value="Ser/Thr_kinase_AS"/>
</dbReference>
<dbReference type="FunFam" id="1.10.510.10:FF:000571">
    <property type="entry name" value="Maternal embryonic leucine zipper kinase"/>
    <property type="match status" value="1"/>
</dbReference>
<dbReference type="InterPro" id="IPR017441">
    <property type="entry name" value="Protein_kinase_ATP_BS"/>
</dbReference>
<feature type="compositionally biased region" description="Polar residues" evidence="10">
    <location>
        <begin position="952"/>
        <end position="969"/>
    </location>
</feature>
<feature type="region of interest" description="Disordered" evidence="10">
    <location>
        <begin position="952"/>
        <end position="1004"/>
    </location>
</feature>
<protein>
    <recommendedName>
        <fullName evidence="1">non-specific serine/threonine protein kinase</fullName>
        <ecNumber evidence="1">2.7.11.1</ecNumber>
    </recommendedName>
</protein>
<feature type="compositionally biased region" description="Basic and acidic residues" evidence="10">
    <location>
        <begin position="636"/>
        <end position="645"/>
    </location>
</feature>
<feature type="region of interest" description="Disordered" evidence="10">
    <location>
        <begin position="625"/>
        <end position="691"/>
    </location>
</feature>
<evidence type="ECO:0000256" key="4">
    <source>
        <dbReference type="ARBA" id="ARBA00022741"/>
    </source>
</evidence>
<comment type="catalytic activity">
    <reaction evidence="7">
        <text>L-threonyl-[protein] + ATP = O-phospho-L-threonyl-[protein] + ADP + H(+)</text>
        <dbReference type="Rhea" id="RHEA:46608"/>
        <dbReference type="Rhea" id="RHEA-COMP:11060"/>
        <dbReference type="Rhea" id="RHEA-COMP:11605"/>
        <dbReference type="ChEBI" id="CHEBI:15378"/>
        <dbReference type="ChEBI" id="CHEBI:30013"/>
        <dbReference type="ChEBI" id="CHEBI:30616"/>
        <dbReference type="ChEBI" id="CHEBI:61977"/>
        <dbReference type="ChEBI" id="CHEBI:456216"/>
        <dbReference type="EC" id="2.7.11.1"/>
    </reaction>
</comment>
<dbReference type="Gene3D" id="1.10.510.10">
    <property type="entry name" value="Transferase(Phosphotransferase) domain 1"/>
    <property type="match status" value="1"/>
</dbReference>
<feature type="domain" description="KA1" evidence="12">
    <location>
        <begin position="1003"/>
        <end position="1053"/>
    </location>
</feature>
<dbReference type="GO" id="GO:0035556">
    <property type="term" value="P:intracellular signal transduction"/>
    <property type="evidence" value="ECO:0007669"/>
    <property type="project" value="TreeGrafter"/>
</dbReference>
<keyword evidence="6 9" id="KW-0067">ATP-binding</keyword>
<keyword evidence="5" id="KW-0418">Kinase</keyword>
<evidence type="ECO:0000259" key="12">
    <source>
        <dbReference type="PROSITE" id="PS50032"/>
    </source>
</evidence>
<dbReference type="EMBL" id="JAEPQZ010000005">
    <property type="protein sequence ID" value="KAG2181129.1"/>
    <property type="molecule type" value="Genomic_DNA"/>
</dbReference>
<evidence type="ECO:0000256" key="9">
    <source>
        <dbReference type="PROSITE-ProRule" id="PRU10141"/>
    </source>
</evidence>
<feature type="compositionally biased region" description="Polar residues" evidence="10">
    <location>
        <begin position="466"/>
        <end position="476"/>
    </location>
</feature>
<evidence type="ECO:0000313" key="13">
    <source>
        <dbReference type="EMBL" id="KAG2181129.1"/>
    </source>
</evidence>
<evidence type="ECO:0000256" key="1">
    <source>
        <dbReference type="ARBA" id="ARBA00012513"/>
    </source>
</evidence>
<feature type="compositionally biased region" description="Low complexity" evidence="10">
    <location>
        <begin position="981"/>
        <end position="996"/>
    </location>
</feature>
<keyword evidence="3" id="KW-0808">Transferase</keyword>
<name>A0A8H7PX87_MORIS</name>
<dbReference type="AlphaFoldDB" id="A0A8H7PX87"/>
<dbReference type="PROSITE" id="PS50032">
    <property type="entry name" value="KA1"/>
    <property type="match status" value="1"/>
</dbReference>
<evidence type="ECO:0000259" key="11">
    <source>
        <dbReference type="PROSITE" id="PS50011"/>
    </source>
</evidence>
<feature type="region of interest" description="Disordered" evidence="10">
    <location>
        <begin position="814"/>
        <end position="840"/>
    </location>
</feature>
<dbReference type="FunFam" id="3.30.200.20:FF:000003">
    <property type="entry name" value="Non-specific serine/threonine protein kinase"/>
    <property type="match status" value="1"/>
</dbReference>
<dbReference type="Pfam" id="PF02149">
    <property type="entry name" value="KA1"/>
    <property type="match status" value="1"/>
</dbReference>
<keyword evidence="14" id="KW-1185">Reference proteome</keyword>
<organism evidence="13 14">
    <name type="scientific">Mortierella isabellina</name>
    <name type="common">Filamentous fungus</name>
    <name type="synonym">Umbelopsis isabellina</name>
    <dbReference type="NCBI Taxonomy" id="91625"/>
    <lineage>
        <taxon>Eukaryota</taxon>
        <taxon>Fungi</taxon>
        <taxon>Fungi incertae sedis</taxon>
        <taxon>Mucoromycota</taxon>
        <taxon>Mucoromycotina</taxon>
        <taxon>Umbelopsidomycetes</taxon>
        <taxon>Umbelopsidales</taxon>
        <taxon>Umbelopsidaceae</taxon>
        <taxon>Umbelopsis</taxon>
    </lineage>
</organism>
<keyword evidence="2" id="KW-0723">Serine/threonine-protein kinase</keyword>
<feature type="compositionally biased region" description="Low complexity" evidence="10">
    <location>
        <begin position="828"/>
        <end position="839"/>
    </location>
</feature>
<evidence type="ECO:0000256" key="6">
    <source>
        <dbReference type="ARBA" id="ARBA00022840"/>
    </source>
</evidence>
<evidence type="ECO:0000256" key="8">
    <source>
        <dbReference type="ARBA" id="ARBA00048679"/>
    </source>
</evidence>
<feature type="compositionally biased region" description="Polar residues" evidence="10">
    <location>
        <begin position="575"/>
        <end position="611"/>
    </location>
</feature>
<dbReference type="SMART" id="SM00220">
    <property type="entry name" value="S_TKc"/>
    <property type="match status" value="1"/>
</dbReference>
<feature type="compositionally biased region" description="Basic and acidic residues" evidence="10">
    <location>
        <begin position="503"/>
        <end position="512"/>
    </location>
</feature>
<evidence type="ECO:0000256" key="5">
    <source>
        <dbReference type="ARBA" id="ARBA00022777"/>
    </source>
</evidence>
<dbReference type="InterPro" id="IPR000719">
    <property type="entry name" value="Prot_kinase_dom"/>
</dbReference>
<dbReference type="InterPro" id="IPR001772">
    <property type="entry name" value="KA1_dom"/>
</dbReference>
<evidence type="ECO:0000256" key="10">
    <source>
        <dbReference type="SAM" id="MobiDB-lite"/>
    </source>
</evidence>
<evidence type="ECO:0000256" key="2">
    <source>
        <dbReference type="ARBA" id="ARBA00022527"/>
    </source>
</evidence>
<dbReference type="SUPFAM" id="SSF56112">
    <property type="entry name" value="Protein kinase-like (PK-like)"/>
    <property type="match status" value="1"/>
</dbReference>
<feature type="binding site" evidence="9">
    <location>
        <position position="138"/>
    </location>
    <ligand>
        <name>ATP</name>
        <dbReference type="ChEBI" id="CHEBI:30616"/>
    </ligand>
</feature>
<proteinExistence type="predicted"/>
<feature type="region of interest" description="Disordered" evidence="10">
    <location>
        <begin position="1"/>
        <end position="43"/>
    </location>
</feature>
<feature type="region of interest" description="Disordered" evidence="10">
    <location>
        <begin position="448"/>
        <end position="611"/>
    </location>
</feature>
<evidence type="ECO:0000313" key="14">
    <source>
        <dbReference type="Proteomes" id="UP000654370"/>
    </source>
</evidence>
<sequence length="1091" mass="120927">MAATVFPMAQNRPSQQSSSEAPPNTIPVQPAMHTSYTARSRPVSTPVPLPFHEYMNEIEHSNYMRAYQHNAHYSPSPYATRHSSQDYRQRQSYYQYRKQNMFGPYLMLQTLGEGEFGKVKLGMHVETEQEVAIKLIRKESVDNSTRLSKVEREISVLRIVRHPYIVKLYDVLETEKYIGIILECASGTILAPERGELFEYILARRYLKEHDACRLFAQLISGVHYLHQKHIVHRDLKLENLLLDRNRNVIITDFGFANQFSSAKDDLMATSCGSPCYAAPELVVSEGLYVGSAVDIWSCGVILYAMLCGYLPFDDDPANPDGDNINLLYKHILSSSLAFPDYVSEKAQDLLVKMLVPDPIKRCDIQTIMNHPWLKEYRPLFAKSVRELEFEATTSAELTLSPVGAEAYRYAQQSLGLQEYASNRQTGLSDYDADGDHSDQVTDELSIQEHQSSNEDERMEDAVVPTKQSVHEQANSELPKRKSESRSANATTPQHNQVVPIKNDPKLTDSPKHSRTQSANIKLNEKHIPQSPTPSASTTEKRGHRKGYSTEKFFSLLSGGGNSTTKSSTLGPLRRNNTMNLSPIPSSTKQSGNDNASQTRGHGRFNSTSAARGTGSILHAKFLSSISNSPSRRSVHHDASVDRPGEGPTPGASISTSFIPSNTSQQSPIPGSTRTVPQSMPAVSQSTNIRGAVRGTRRKAMSLLVTPVSEETEKDDPYRWLAGIGSETGKKAMAFGRRVSVRGRTKSEKPYADSDKDSGTMEGIVEEAATKTMQEKDFPPTNPRATGKKMMEWIKRKSNLSDLRSPISMSSSTFDNLGRPFSHSATKSQPSQHGSNSSSWVPEAAKLRIYHGAVDQSALTSRSPSAVFNEVKQALQAMGIETKRDSDYKIRCIRKKRKTKAAHPISTGLSLSNDSADTLEVDSGMSLSTAEQKKRRVGGSIVIRNLLRRSGSHYQSTNNNSISEQTTITKDSDEQPSIKHSTGSSVNSTSSSKVTNPMYGDPSMDSGDEIRFSVELCKMKNLPGLYIVDIRRMRGNVWGYKWVYHQLLETLDLYGKGGYISAPQTTIVDEPSSPTKTELDAGLRSIAGIQV</sequence>
<dbReference type="SUPFAM" id="SSF103243">
    <property type="entry name" value="KA1-like"/>
    <property type="match status" value="1"/>
</dbReference>
<feature type="compositionally biased region" description="Polar residues" evidence="10">
    <location>
        <begin position="11"/>
        <end position="22"/>
    </location>
</feature>
<accession>A0A8H7PX87</accession>
<gene>
    <name evidence="13" type="ORF">INT43_008711</name>
</gene>
<dbReference type="Gene3D" id="3.30.310.80">
    <property type="entry name" value="Kinase associated domain 1, KA1"/>
    <property type="match status" value="1"/>
</dbReference>
<comment type="caution">
    <text evidence="13">The sequence shown here is derived from an EMBL/GenBank/DDBJ whole genome shotgun (WGS) entry which is preliminary data.</text>
</comment>
<comment type="catalytic activity">
    <reaction evidence="8">
        <text>L-seryl-[protein] + ATP = O-phospho-L-seryl-[protein] + ADP + H(+)</text>
        <dbReference type="Rhea" id="RHEA:17989"/>
        <dbReference type="Rhea" id="RHEA-COMP:9863"/>
        <dbReference type="Rhea" id="RHEA-COMP:11604"/>
        <dbReference type="ChEBI" id="CHEBI:15378"/>
        <dbReference type="ChEBI" id="CHEBI:29999"/>
        <dbReference type="ChEBI" id="CHEBI:30616"/>
        <dbReference type="ChEBI" id="CHEBI:83421"/>
        <dbReference type="ChEBI" id="CHEBI:456216"/>
        <dbReference type="EC" id="2.7.11.1"/>
    </reaction>
</comment>
<keyword evidence="4 9" id="KW-0547">Nucleotide-binding</keyword>